<gene>
    <name evidence="1" type="ORF">SAMN04488134_10323</name>
</gene>
<proteinExistence type="predicted"/>
<evidence type="ECO:0000313" key="2">
    <source>
        <dbReference type="Proteomes" id="UP000199300"/>
    </source>
</evidence>
<sequence>MIHTFKQMFELHYQEVQDLQRRHNIKYTQLNNYFNGVFPGDLALCPFQGIFYSFRFAICMKLSIPHFQPYPAMKGCFPYNIHVLNLQNPPLLLLFL</sequence>
<accession>A0A1H8L0L5</accession>
<name>A0A1H8L0L5_9BACI</name>
<reference evidence="1 2" key="1">
    <citation type="submission" date="2016-10" db="EMBL/GenBank/DDBJ databases">
        <authorList>
            <person name="de Groot N.N."/>
        </authorList>
    </citation>
    <scope>NUCLEOTIDE SEQUENCE [LARGE SCALE GENOMIC DNA]</scope>
    <source>
        <strain evidence="1 2">CGMCC 1.10434</strain>
    </source>
</reference>
<evidence type="ECO:0000313" key="1">
    <source>
        <dbReference type="EMBL" id="SEN98188.1"/>
    </source>
</evidence>
<dbReference type="Proteomes" id="UP000199300">
    <property type="component" value="Unassembled WGS sequence"/>
</dbReference>
<dbReference type="AlphaFoldDB" id="A0A1H8L0L5"/>
<protein>
    <submittedName>
        <fullName evidence="1">Uncharacterized protein</fullName>
    </submittedName>
</protein>
<organism evidence="1 2">
    <name type="scientific">Amphibacillus marinus</name>
    <dbReference type="NCBI Taxonomy" id="872970"/>
    <lineage>
        <taxon>Bacteria</taxon>
        <taxon>Bacillati</taxon>
        <taxon>Bacillota</taxon>
        <taxon>Bacilli</taxon>
        <taxon>Bacillales</taxon>
        <taxon>Bacillaceae</taxon>
        <taxon>Amphibacillus</taxon>
    </lineage>
</organism>
<dbReference type="EMBL" id="FODJ01000003">
    <property type="protein sequence ID" value="SEN98188.1"/>
    <property type="molecule type" value="Genomic_DNA"/>
</dbReference>
<keyword evidence="2" id="KW-1185">Reference proteome</keyword>